<dbReference type="Pfam" id="PF01040">
    <property type="entry name" value="UbiA"/>
    <property type="match status" value="1"/>
</dbReference>
<evidence type="ECO:0000313" key="6">
    <source>
        <dbReference type="EMBL" id="MCU4754329.1"/>
    </source>
</evidence>
<reference evidence="6 7" key="1">
    <citation type="submission" date="2022-09" db="EMBL/GenBank/DDBJ databases">
        <title>Enrichment on poylsaccharides allowed isolation of novel metabolic and taxonomic groups of Haloarchaea.</title>
        <authorList>
            <person name="Sorokin D.Y."/>
            <person name="Elcheninov A.G."/>
            <person name="Khizhniak T.V."/>
            <person name="Kolganova T.V."/>
            <person name="Kublanov I.V."/>
        </authorList>
    </citation>
    <scope>NUCLEOTIDE SEQUENCE [LARGE SCALE GENOMIC DNA]</scope>
    <source>
        <strain evidence="6 7">AArc-curdl1</strain>
    </source>
</reference>
<proteinExistence type="predicted"/>
<evidence type="ECO:0000256" key="3">
    <source>
        <dbReference type="ARBA" id="ARBA00022989"/>
    </source>
</evidence>
<protein>
    <submittedName>
        <fullName evidence="6">UbiA family prenyltransferase</fullName>
    </submittedName>
</protein>
<gene>
    <name evidence="6" type="ORF">OB919_20505</name>
</gene>
<sequence>MIEKYDLLLGLTAIGALIGYELMLVVFVLEAGTIGLEYVLLGQVPLIVLALYATAKRYATFDSLVVATAWSLSIVLSVLVATAQPISRASVIVFCLWFLIAFAGVESRNIDDIPGDTALGKRTLAGYLGRKNTRILVVGLKGFATGLFWYRFGPTVGALVVAHLLLLWFFRRITPSESGSQ</sequence>
<dbReference type="InterPro" id="IPR000537">
    <property type="entry name" value="UbiA_prenyltransferase"/>
</dbReference>
<evidence type="ECO:0000313" key="7">
    <source>
        <dbReference type="Proteomes" id="UP001321047"/>
    </source>
</evidence>
<dbReference type="RefSeq" id="WP_342810629.1">
    <property type="nucleotide sequence ID" value="NZ_JAOPJZ010000038.1"/>
</dbReference>
<evidence type="ECO:0000256" key="4">
    <source>
        <dbReference type="ARBA" id="ARBA00023136"/>
    </source>
</evidence>
<dbReference type="AlphaFoldDB" id="A0AAP3E9R8"/>
<keyword evidence="2 5" id="KW-0812">Transmembrane</keyword>
<evidence type="ECO:0000256" key="1">
    <source>
        <dbReference type="ARBA" id="ARBA00004651"/>
    </source>
</evidence>
<accession>A0AAP3E9R8</accession>
<dbReference type="Proteomes" id="UP001321047">
    <property type="component" value="Unassembled WGS sequence"/>
</dbReference>
<dbReference type="GO" id="GO:0016765">
    <property type="term" value="F:transferase activity, transferring alkyl or aryl (other than methyl) groups"/>
    <property type="evidence" value="ECO:0007669"/>
    <property type="project" value="InterPro"/>
</dbReference>
<evidence type="ECO:0000256" key="5">
    <source>
        <dbReference type="SAM" id="Phobius"/>
    </source>
</evidence>
<comment type="caution">
    <text evidence="6">The sequence shown here is derived from an EMBL/GenBank/DDBJ whole genome shotgun (WGS) entry which is preliminary data.</text>
</comment>
<keyword evidence="3 5" id="KW-1133">Transmembrane helix</keyword>
<comment type="subcellular location">
    <subcellularLocation>
        <location evidence="1">Cell membrane</location>
        <topology evidence="1">Multi-pass membrane protein</topology>
    </subcellularLocation>
</comment>
<dbReference type="GO" id="GO:0005886">
    <property type="term" value="C:plasma membrane"/>
    <property type="evidence" value="ECO:0007669"/>
    <property type="project" value="UniProtKB-SubCell"/>
</dbReference>
<organism evidence="6 7">
    <name type="scientific">Natronosalvus hydrolyticus</name>
    <dbReference type="NCBI Taxonomy" id="2979988"/>
    <lineage>
        <taxon>Archaea</taxon>
        <taxon>Methanobacteriati</taxon>
        <taxon>Methanobacteriota</taxon>
        <taxon>Stenosarchaea group</taxon>
        <taxon>Halobacteria</taxon>
        <taxon>Halobacteriales</taxon>
        <taxon>Natrialbaceae</taxon>
        <taxon>Natronosalvus</taxon>
    </lineage>
</organism>
<evidence type="ECO:0000256" key="2">
    <source>
        <dbReference type="ARBA" id="ARBA00022692"/>
    </source>
</evidence>
<name>A0AAP3E9R8_9EURY</name>
<keyword evidence="7" id="KW-1185">Reference proteome</keyword>
<feature type="transmembrane region" description="Helical" evidence="5">
    <location>
        <begin position="7"/>
        <end position="29"/>
    </location>
</feature>
<dbReference type="EMBL" id="JAOPJZ010000038">
    <property type="protein sequence ID" value="MCU4754329.1"/>
    <property type="molecule type" value="Genomic_DNA"/>
</dbReference>
<keyword evidence="4 5" id="KW-0472">Membrane</keyword>
<feature type="transmembrane region" description="Helical" evidence="5">
    <location>
        <begin position="148"/>
        <end position="170"/>
    </location>
</feature>
<feature type="transmembrane region" description="Helical" evidence="5">
    <location>
        <begin position="61"/>
        <end position="80"/>
    </location>
</feature>
<feature type="transmembrane region" description="Helical" evidence="5">
    <location>
        <begin position="86"/>
        <end position="105"/>
    </location>
</feature>